<dbReference type="GO" id="GO:0005385">
    <property type="term" value="F:zinc ion transmembrane transporter activity"/>
    <property type="evidence" value="ECO:0007669"/>
    <property type="project" value="TreeGrafter"/>
</dbReference>
<feature type="transmembrane region" description="Helical" evidence="5">
    <location>
        <begin position="332"/>
        <end position="353"/>
    </location>
</feature>
<dbReference type="VEuPathDB" id="FungiDB:H257_03678"/>
<dbReference type="PANTHER" id="PTHR11040:SF70">
    <property type="entry name" value="OS05G0316100 PROTEIN"/>
    <property type="match status" value="1"/>
</dbReference>
<accession>A0A6A5A9H8</accession>
<organism evidence="6 7">
    <name type="scientific">Aphanomyces astaci</name>
    <name type="common">Crayfish plague agent</name>
    <dbReference type="NCBI Taxonomy" id="112090"/>
    <lineage>
        <taxon>Eukaryota</taxon>
        <taxon>Sar</taxon>
        <taxon>Stramenopiles</taxon>
        <taxon>Oomycota</taxon>
        <taxon>Saprolegniomycetes</taxon>
        <taxon>Saprolegniales</taxon>
        <taxon>Verrucalvaceae</taxon>
        <taxon>Aphanomyces</taxon>
    </lineage>
</organism>
<evidence type="ECO:0000313" key="7">
    <source>
        <dbReference type="Proteomes" id="UP000469452"/>
    </source>
</evidence>
<feature type="non-terminal residue" evidence="6">
    <location>
        <position position="1"/>
    </location>
</feature>
<evidence type="ECO:0000256" key="3">
    <source>
        <dbReference type="ARBA" id="ARBA00022989"/>
    </source>
</evidence>
<dbReference type="GO" id="GO:0016020">
    <property type="term" value="C:membrane"/>
    <property type="evidence" value="ECO:0007669"/>
    <property type="project" value="UniProtKB-SubCell"/>
</dbReference>
<feature type="transmembrane region" description="Helical" evidence="5">
    <location>
        <begin position="243"/>
        <end position="262"/>
    </location>
</feature>
<feature type="transmembrane region" description="Helical" evidence="5">
    <location>
        <begin position="201"/>
        <end position="223"/>
    </location>
</feature>
<evidence type="ECO:0000256" key="5">
    <source>
        <dbReference type="SAM" id="Phobius"/>
    </source>
</evidence>
<evidence type="ECO:0000256" key="1">
    <source>
        <dbReference type="ARBA" id="ARBA00004141"/>
    </source>
</evidence>
<feature type="transmembrane region" description="Helical" evidence="5">
    <location>
        <begin position="136"/>
        <end position="157"/>
    </location>
</feature>
<evidence type="ECO:0000256" key="2">
    <source>
        <dbReference type="ARBA" id="ARBA00022692"/>
    </source>
</evidence>
<feature type="transmembrane region" description="Helical" evidence="5">
    <location>
        <begin position="305"/>
        <end position="326"/>
    </location>
</feature>
<reference evidence="6 7" key="1">
    <citation type="submission" date="2019-06" db="EMBL/GenBank/DDBJ databases">
        <title>Genomics analysis of Aphanomyces spp. identifies a new class of oomycete effector associated with host adaptation.</title>
        <authorList>
            <person name="Gaulin E."/>
        </authorList>
    </citation>
    <scope>NUCLEOTIDE SEQUENCE [LARGE SCALE GENOMIC DNA]</scope>
    <source>
        <strain evidence="6 7">E</strain>
    </source>
</reference>
<dbReference type="EMBL" id="VJMI01014709">
    <property type="protein sequence ID" value="KAF0738679.1"/>
    <property type="molecule type" value="Genomic_DNA"/>
</dbReference>
<name>A0A6A5A9H8_APHAT</name>
<comment type="caution">
    <text evidence="6">The sequence shown here is derived from an EMBL/GenBank/DDBJ whole genome shotgun (WGS) entry which is preliminary data.</text>
</comment>
<comment type="subcellular location">
    <subcellularLocation>
        <location evidence="1">Membrane</location>
        <topology evidence="1">Multi-pass membrane protein</topology>
    </subcellularLocation>
</comment>
<feature type="transmembrane region" description="Helical" evidence="5">
    <location>
        <begin position="111"/>
        <end position="130"/>
    </location>
</feature>
<protein>
    <submittedName>
        <fullName evidence="6">Uncharacterized protein</fullName>
    </submittedName>
</protein>
<keyword evidence="4 5" id="KW-0472">Membrane</keyword>
<evidence type="ECO:0000256" key="4">
    <source>
        <dbReference type="ARBA" id="ARBA00023136"/>
    </source>
</evidence>
<feature type="transmembrane region" description="Helical" evidence="5">
    <location>
        <begin position="274"/>
        <end position="296"/>
    </location>
</feature>
<dbReference type="InterPro" id="IPR003689">
    <property type="entry name" value="ZIP"/>
</dbReference>
<dbReference type="PANTHER" id="PTHR11040">
    <property type="entry name" value="ZINC/IRON TRANSPORTER"/>
    <property type="match status" value="1"/>
</dbReference>
<evidence type="ECO:0000313" key="6">
    <source>
        <dbReference type="EMBL" id="KAF0738679.1"/>
    </source>
</evidence>
<keyword evidence="2 5" id="KW-0812">Transmembrane</keyword>
<feature type="transmembrane region" description="Helical" evidence="5">
    <location>
        <begin position="164"/>
        <end position="189"/>
    </location>
</feature>
<keyword evidence="3 5" id="KW-1133">Transmembrane helix</keyword>
<dbReference type="Proteomes" id="UP000469452">
    <property type="component" value="Unassembled WGS sequence"/>
</dbReference>
<gene>
    <name evidence="6" type="ORF">AaE_008855</name>
</gene>
<dbReference type="Pfam" id="PF02535">
    <property type="entry name" value="Zip"/>
    <property type="match status" value="1"/>
</dbReference>
<feature type="transmembrane region" description="Helical" evidence="5">
    <location>
        <begin position="365"/>
        <end position="385"/>
    </location>
</feature>
<sequence length="389" mass="41583">FLYVLSTAARPTRIGTARTQQTLVTIAQLRKRSASGSTAIATPAKPPAMGLETGTVTPQVITVGRQCHVGSIDLAQAELPPPHVKEDACLVELHEHTPSDEKSSRSWRAEYMTAAAFVAVTLASYPYTGGIRSWHYVWWCGWLTAVSTGVGALPFLWVKDIDKFWLGVCNALAAGMMLAATSCLLYEGYLVKSHDRDVLSVNLRVFVGAFAGVAFIKVTKILLDGHEDVKLGGLDGLDARKALLIMAVMTLHSISEGIGVGVSFGGDGGDRRGLMVSLTLAIHNIPEGLAICLVLIPRGLKLLPAVLWCVFSSLPQPIFAVPSFLFVETFLPILPCGLGFAGGAMAYVAICELLPESVEDTENKLATAVSLVLAFVSMLNIQYVLTGEL</sequence>
<dbReference type="AlphaFoldDB" id="A0A6A5A9H8"/>
<proteinExistence type="predicted"/>